<accession>A0ABU5QQ59</accession>
<keyword evidence="3" id="KW-1185">Reference proteome</keyword>
<keyword evidence="2" id="KW-0328">Glycosyltransferase</keyword>
<protein>
    <submittedName>
        <fullName evidence="2">Glycosyltransferase family 4 protein</fullName>
        <ecNumber evidence="2">2.4.-.-</ecNumber>
    </submittedName>
</protein>
<sequence length="386" mass="44131">MKVLIVHNQLWAHYKAIIFNELQLISNQENDFELLVLQLAKIEKSRLKFDDTSLFKHEYNYELLHDGVLEELGLKQRIVGILKTVKTFKPDIVNLTGYYDIASWFILLYCKLKGIKTVLSNESTGGDHQRSFLKESFKSFIIKQFDGFFNFGQLSKDYMLALGAKPAQMLVNRNCVDNQLLRKIYLENHKDSDKQKTILNLPKHNFIFVGRLIEFKNLFKLLDAFKVAMGNAADQDWGLIILGDGDLKSPLQQYVQEETIDKVFFFEGVNWQKVPAYLALSDVLVLPSYSEPWGLVVNEAMACGLPVAVSKKCGCANELVKESVNGFTFNPSSVNEISETLIKFMNTELDLLKMGEASQDIIQTYSPSNVAQEMFHGYKRLCHPKK</sequence>
<dbReference type="SUPFAM" id="SSF53756">
    <property type="entry name" value="UDP-Glycosyltransferase/glycogen phosphorylase"/>
    <property type="match status" value="1"/>
</dbReference>
<dbReference type="Gene3D" id="3.40.50.2000">
    <property type="entry name" value="Glycogen Phosphorylase B"/>
    <property type="match status" value="2"/>
</dbReference>
<evidence type="ECO:0000313" key="2">
    <source>
        <dbReference type="EMBL" id="MEA5258959.1"/>
    </source>
</evidence>
<feature type="domain" description="Glycosyl transferase family 1" evidence="1">
    <location>
        <begin position="191"/>
        <end position="358"/>
    </location>
</feature>
<keyword evidence="2" id="KW-0808">Transferase</keyword>
<gene>
    <name evidence="2" type="ORF">VB264_14265</name>
</gene>
<organism evidence="2 3">
    <name type="scientific">Arcicella aquatica</name>
    <dbReference type="NCBI Taxonomy" id="217141"/>
    <lineage>
        <taxon>Bacteria</taxon>
        <taxon>Pseudomonadati</taxon>
        <taxon>Bacteroidota</taxon>
        <taxon>Cytophagia</taxon>
        <taxon>Cytophagales</taxon>
        <taxon>Flectobacillaceae</taxon>
        <taxon>Arcicella</taxon>
    </lineage>
</organism>
<dbReference type="EC" id="2.4.-.-" evidence="2"/>
<dbReference type="EMBL" id="JAYFUL010000023">
    <property type="protein sequence ID" value="MEA5258959.1"/>
    <property type="molecule type" value="Genomic_DNA"/>
</dbReference>
<reference evidence="2 3" key="1">
    <citation type="submission" date="2023-12" db="EMBL/GenBank/DDBJ databases">
        <title>Novel species of the genus Arcicella isolated from rivers.</title>
        <authorList>
            <person name="Lu H."/>
        </authorList>
    </citation>
    <scope>NUCLEOTIDE SEQUENCE [LARGE SCALE GENOMIC DNA]</scope>
    <source>
        <strain evidence="2 3">LMG 21963</strain>
    </source>
</reference>
<dbReference type="PANTHER" id="PTHR45947:SF3">
    <property type="entry name" value="SULFOQUINOVOSYL TRANSFERASE SQD2"/>
    <property type="match status" value="1"/>
</dbReference>
<name>A0ABU5QQ59_9BACT</name>
<dbReference type="CDD" id="cd03801">
    <property type="entry name" value="GT4_PimA-like"/>
    <property type="match status" value="1"/>
</dbReference>
<dbReference type="InterPro" id="IPR001296">
    <property type="entry name" value="Glyco_trans_1"/>
</dbReference>
<dbReference type="InterPro" id="IPR050194">
    <property type="entry name" value="Glycosyltransferase_grp1"/>
</dbReference>
<evidence type="ECO:0000313" key="3">
    <source>
        <dbReference type="Proteomes" id="UP001304671"/>
    </source>
</evidence>
<dbReference type="Proteomes" id="UP001304671">
    <property type="component" value="Unassembled WGS sequence"/>
</dbReference>
<dbReference type="GO" id="GO:0016757">
    <property type="term" value="F:glycosyltransferase activity"/>
    <property type="evidence" value="ECO:0007669"/>
    <property type="project" value="UniProtKB-KW"/>
</dbReference>
<proteinExistence type="predicted"/>
<dbReference type="Pfam" id="PF00534">
    <property type="entry name" value="Glycos_transf_1"/>
    <property type="match status" value="1"/>
</dbReference>
<evidence type="ECO:0000259" key="1">
    <source>
        <dbReference type="Pfam" id="PF00534"/>
    </source>
</evidence>
<comment type="caution">
    <text evidence="2">The sequence shown here is derived from an EMBL/GenBank/DDBJ whole genome shotgun (WGS) entry which is preliminary data.</text>
</comment>
<dbReference type="RefSeq" id="WP_323250435.1">
    <property type="nucleotide sequence ID" value="NZ_JAYFUL010000023.1"/>
</dbReference>
<dbReference type="PANTHER" id="PTHR45947">
    <property type="entry name" value="SULFOQUINOVOSYL TRANSFERASE SQD2"/>
    <property type="match status" value="1"/>
</dbReference>